<feature type="domain" description="Uracil-DNA glycosylase-like" evidence="5">
    <location>
        <begin position="211"/>
        <end position="330"/>
    </location>
</feature>
<evidence type="ECO:0000256" key="3">
    <source>
        <dbReference type="ARBA" id="ARBA00023204"/>
    </source>
</evidence>
<dbReference type="OrthoDB" id="565731at2759"/>
<dbReference type="PANTHER" id="PTHR12159:SF9">
    <property type="entry name" value="G_T MISMATCH-SPECIFIC THYMINE DNA GLYCOSYLASE"/>
    <property type="match status" value="1"/>
</dbReference>
<dbReference type="Proteomes" id="UP000701801">
    <property type="component" value="Unassembled WGS sequence"/>
</dbReference>
<keyword evidence="3" id="KW-0234">DNA repair</keyword>
<dbReference type="GO" id="GO:0008263">
    <property type="term" value="F:pyrimidine-specific mismatch base pair DNA N-glycosylase activity"/>
    <property type="evidence" value="ECO:0007669"/>
    <property type="project" value="TreeGrafter"/>
</dbReference>
<dbReference type="Pfam" id="PF03167">
    <property type="entry name" value="UDG"/>
    <property type="match status" value="1"/>
</dbReference>
<evidence type="ECO:0000256" key="2">
    <source>
        <dbReference type="ARBA" id="ARBA00022801"/>
    </source>
</evidence>
<feature type="region of interest" description="Disordered" evidence="4">
    <location>
        <begin position="437"/>
        <end position="458"/>
    </location>
</feature>
<keyword evidence="1" id="KW-0227">DNA damage</keyword>
<dbReference type="InterPro" id="IPR015637">
    <property type="entry name" value="MUG/TDG"/>
</dbReference>
<reference evidence="6" key="1">
    <citation type="submission" date="2021-07" db="EMBL/GenBank/DDBJ databases">
        <authorList>
            <person name="Durling M."/>
        </authorList>
    </citation>
    <scope>NUCLEOTIDE SEQUENCE</scope>
</reference>
<protein>
    <recommendedName>
        <fullName evidence="5">Uracil-DNA glycosylase-like domain-containing protein</fullName>
    </recommendedName>
</protein>
<dbReference type="Gene3D" id="3.40.470.10">
    <property type="entry name" value="Uracil-DNA glycosylase-like domain"/>
    <property type="match status" value="1"/>
</dbReference>
<organism evidence="6 7">
    <name type="scientific">Hymenoscyphus albidus</name>
    <dbReference type="NCBI Taxonomy" id="595503"/>
    <lineage>
        <taxon>Eukaryota</taxon>
        <taxon>Fungi</taxon>
        <taxon>Dikarya</taxon>
        <taxon>Ascomycota</taxon>
        <taxon>Pezizomycotina</taxon>
        <taxon>Leotiomycetes</taxon>
        <taxon>Helotiales</taxon>
        <taxon>Helotiaceae</taxon>
        <taxon>Hymenoscyphus</taxon>
    </lineage>
</organism>
<dbReference type="PANTHER" id="PTHR12159">
    <property type="entry name" value="G/T AND G/U MISMATCH-SPECIFIC DNA GLYCOSYLASE"/>
    <property type="match status" value="1"/>
</dbReference>
<dbReference type="InterPro" id="IPR005122">
    <property type="entry name" value="Uracil-DNA_glycosylase-like"/>
</dbReference>
<name>A0A9N9LQT6_9HELO</name>
<evidence type="ECO:0000313" key="6">
    <source>
        <dbReference type="EMBL" id="CAG8978153.1"/>
    </source>
</evidence>
<feature type="compositionally biased region" description="Polar residues" evidence="4">
    <location>
        <begin position="64"/>
        <end position="73"/>
    </location>
</feature>
<keyword evidence="2" id="KW-0378">Hydrolase</keyword>
<gene>
    <name evidence="6" type="ORF">HYALB_00012015</name>
</gene>
<evidence type="ECO:0000256" key="1">
    <source>
        <dbReference type="ARBA" id="ARBA00022763"/>
    </source>
</evidence>
<dbReference type="CDD" id="cd10028">
    <property type="entry name" value="UDG-F2_TDG_MUG"/>
    <property type="match status" value="1"/>
</dbReference>
<dbReference type="AlphaFoldDB" id="A0A9N9LQT6"/>
<feature type="compositionally biased region" description="Basic and acidic residues" evidence="4">
    <location>
        <begin position="445"/>
        <end position="458"/>
    </location>
</feature>
<sequence length="511" mass="56001">MAETEEDRIPIPIPIPRDSFEIEEDPFTGEAEEPRLATFAGRLDIESYALSSPGVKSDIEDSPTKQSMQSNLSPRVALAALQPFESSMEGERNGRLSLGLRSRSSISSASPSPLRKSLQKSTPSSRSKVKSEDGVVASPKLNGLPPNLTPQTPSQPQKRGRKRKTTTENTRENNTSSQTPRKKLNRSLPTKYADPSTYAHLSPIPDIIGPSMLLLFIGLNPGLMTATAGHMYSHPTNLFWRFVHSSGITPRLLKPSEDQILLSEYGCGNTNIVERPTRNGAELSKAEMDANVVVLEAKVARWRPEAVCVVGKSVWESIFRVKRRRGLKKGEFAYGWQEEKMGVVKPEVRDAISFLEENDGRDLKTLEKADVHEALEFLGAADRRKADGRGVVWEGVPVFVATSTSGLAATVPYAEKVANWKQIGDWVNERRAARGIRGHGGTGEVKVEDGLSPEAGKDESQVVGVRTDGPAVNVVEDVQVKRESEDVGVGVQMDVSTSQRINVLEEMEVRG</sequence>
<dbReference type="InterPro" id="IPR036895">
    <property type="entry name" value="Uracil-DNA_glycosylase-like_sf"/>
</dbReference>
<dbReference type="SUPFAM" id="SSF52141">
    <property type="entry name" value="Uracil-DNA glycosylase-like"/>
    <property type="match status" value="1"/>
</dbReference>
<comment type="caution">
    <text evidence="6">The sequence shown here is derived from an EMBL/GenBank/DDBJ whole genome shotgun (WGS) entry which is preliminary data.</text>
</comment>
<keyword evidence="7" id="KW-1185">Reference proteome</keyword>
<dbReference type="EMBL" id="CAJVRM010000242">
    <property type="protein sequence ID" value="CAG8978153.1"/>
    <property type="molecule type" value="Genomic_DNA"/>
</dbReference>
<accession>A0A9N9LQT6</accession>
<feature type="region of interest" description="Disordered" evidence="4">
    <location>
        <begin position="100"/>
        <end position="192"/>
    </location>
</feature>
<evidence type="ECO:0000313" key="7">
    <source>
        <dbReference type="Proteomes" id="UP000701801"/>
    </source>
</evidence>
<evidence type="ECO:0000259" key="5">
    <source>
        <dbReference type="Pfam" id="PF03167"/>
    </source>
</evidence>
<proteinExistence type="predicted"/>
<feature type="region of interest" description="Disordered" evidence="4">
    <location>
        <begin position="51"/>
        <end position="74"/>
    </location>
</feature>
<evidence type="ECO:0000256" key="4">
    <source>
        <dbReference type="SAM" id="MobiDB-lite"/>
    </source>
</evidence>
<feature type="compositionally biased region" description="Low complexity" evidence="4">
    <location>
        <begin position="100"/>
        <end position="116"/>
    </location>
</feature>
<dbReference type="GO" id="GO:0006285">
    <property type="term" value="P:base-excision repair, AP site formation"/>
    <property type="evidence" value="ECO:0007669"/>
    <property type="project" value="InterPro"/>
</dbReference>
<dbReference type="GO" id="GO:0004844">
    <property type="term" value="F:uracil DNA N-glycosylase activity"/>
    <property type="evidence" value="ECO:0007669"/>
    <property type="project" value="TreeGrafter"/>
</dbReference>